<proteinExistence type="predicted"/>
<evidence type="ECO:0000313" key="2">
    <source>
        <dbReference type="Proteomes" id="UP000239352"/>
    </source>
</evidence>
<evidence type="ECO:0008006" key="3">
    <source>
        <dbReference type="Google" id="ProtNLM"/>
    </source>
</evidence>
<dbReference type="Pfam" id="PF06626">
    <property type="entry name" value="DUF1152"/>
    <property type="match status" value="1"/>
</dbReference>
<evidence type="ECO:0000313" key="1">
    <source>
        <dbReference type="EMBL" id="PRW61878.1"/>
    </source>
</evidence>
<gene>
    <name evidence="1" type="ORF">CEP50_18455</name>
</gene>
<protein>
    <recommendedName>
        <fullName evidence="3">DUF1152 domain-containing protein</fullName>
    </recommendedName>
</protein>
<sequence>MNISLYIASGGSGDLISAIALSEARNDSALFSSVVWERASLDPHVGPRGMNDIFGLAKESERRLISGKSFIPGGWSPLPQLVEETGIPVFYLDATLGSTGVARQISDLCIAYSIDVVYLVDTGGDVIASGREPGLRSPAIDTLLLAACVESGMPSLVTVIGSGLDGELTSTELASAKKELAPYSEELLPDHIAGRTYSKLSWFPSEASLMTLLAVGGVHGAVDIKSGIDPVRLDEKCAIATNYRTNKVAARNRMVDSIRGSKNFIDVDSALVRFGCTSELSKERKYDINRKSRLIKTISKLDAEAIFDSVNTSATHISLRRIGEILGANKKSGLDSLDKILRSVLENDYLKPILHLDTFRHMSKNCFSGEEKE</sequence>
<accession>A0A2T0GRY6</accession>
<dbReference type="Proteomes" id="UP000239352">
    <property type="component" value="Unassembled WGS sequence"/>
</dbReference>
<dbReference type="InterPro" id="IPR010581">
    <property type="entry name" value="DUF1152"/>
</dbReference>
<dbReference type="InParanoid" id="A0A2T0GRY6"/>
<organism evidence="1 2">
    <name type="scientific">Actinopolyspora mortivallis</name>
    <dbReference type="NCBI Taxonomy" id="33906"/>
    <lineage>
        <taxon>Bacteria</taxon>
        <taxon>Bacillati</taxon>
        <taxon>Actinomycetota</taxon>
        <taxon>Actinomycetes</taxon>
        <taxon>Actinopolysporales</taxon>
        <taxon>Actinopolysporaceae</taxon>
        <taxon>Actinopolyspora</taxon>
    </lineage>
</organism>
<dbReference type="AlphaFoldDB" id="A0A2T0GRY6"/>
<reference evidence="1 2" key="1">
    <citation type="submission" date="2018-03" db="EMBL/GenBank/DDBJ databases">
        <title>Actinopolyspora mortivallis from Sahara, screening for active biomolecules.</title>
        <authorList>
            <person name="Selama O."/>
            <person name="Wellington E.M.H."/>
            <person name="Hacene H."/>
        </authorList>
    </citation>
    <scope>NUCLEOTIDE SEQUENCE [LARGE SCALE GENOMIC DNA]</scope>
    <source>
        <strain evidence="1 2">M5A</strain>
    </source>
</reference>
<keyword evidence="2" id="KW-1185">Reference proteome</keyword>
<name>A0A2T0GRY6_ACTMO</name>
<dbReference type="EMBL" id="PVSR01000052">
    <property type="protein sequence ID" value="PRW61878.1"/>
    <property type="molecule type" value="Genomic_DNA"/>
</dbReference>
<comment type="caution">
    <text evidence="1">The sequence shown here is derived from an EMBL/GenBank/DDBJ whole genome shotgun (WGS) entry which is preliminary data.</text>
</comment>